<dbReference type="GO" id="GO:0046103">
    <property type="term" value="P:inosine biosynthetic process"/>
    <property type="evidence" value="ECO:0007669"/>
    <property type="project" value="TreeGrafter"/>
</dbReference>
<accession>A0A0D7BSJ8</accession>
<dbReference type="OrthoDB" id="7202371at2759"/>
<dbReference type="NCBIfam" id="TIGR01431">
    <property type="entry name" value="adm_rel"/>
    <property type="match status" value="1"/>
</dbReference>
<evidence type="ECO:0000256" key="5">
    <source>
        <dbReference type="ARBA" id="ARBA00022525"/>
    </source>
</evidence>
<dbReference type="InterPro" id="IPR032466">
    <property type="entry name" value="Metal_Hydrolase"/>
</dbReference>
<dbReference type="EMBL" id="KN880437">
    <property type="protein sequence ID" value="KIY73210.1"/>
    <property type="molecule type" value="Genomic_DNA"/>
</dbReference>
<dbReference type="FunFam" id="3.20.20.140:FF:000017">
    <property type="entry name" value="Adenosine deaminase 2"/>
    <property type="match status" value="1"/>
</dbReference>
<comment type="catalytic activity">
    <reaction evidence="9">
        <text>adenosine + H2O + H(+) = inosine + NH4(+)</text>
        <dbReference type="Rhea" id="RHEA:24408"/>
        <dbReference type="ChEBI" id="CHEBI:15377"/>
        <dbReference type="ChEBI" id="CHEBI:15378"/>
        <dbReference type="ChEBI" id="CHEBI:16335"/>
        <dbReference type="ChEBI" id="CHEBI:17596"/>
        <dbReference type="ChEBI" id="CHEBI:28938"/>
        <dbReference type="EC" id="3.5.4.4"/>
    </reaction>
</comment>
<keyword evidence="7" id="KW-0732">Signal</keyword>
<evidence type="ECO:0000259" key="10">
    <source>
        <dbReference type="Pfam" id="PF00962"/>
    </source>
</evidence>
<evidence type="ECO:0000313" key="11">
    <source>
        <dbReference type="EMBL" id="KIY73210.1"/>
    </source>
</evidence>
<dbReference type="GO" id="GO:0006154">
    <property type="term" value="P:adenosine catabolic process"/>
    <property type="evidence" value="ECO:0007669"/>
    <property type="project" value="InterPro"/>
</dbReference>
<dbReference type="GO" id="GO:0005615">
    <property type="term" value="C:extracellular space"/>
    <property type="evidence" value="ECO:0007669"/>
    <property type="project" value="InterPro"/>
</dbReference>
<reference evidence="11 12" key="1">
    <citation type="journal article" date="2015" name="Fungal Genet. Biol.">
        <title>Evolution of novel wood decay mechanisms in Agaricales revealed by the genome sequences of Fistulina hepatica and Cylindrobasidium torrendii.</title>
        <authorList>
            <person name="Floudas D."/>
            <person name="Held B.W."/>
            <person name="Riley R."/>
            <person name="Nagy L.G."/>
            <person name="Koehler G."/>
            <person name="Ransdell A.S."/>
            <person name="Younus H."/>
            <person name="Chow J."/>
            <person name="Chiniquy J."/>
            <person name="Lipzen A."/>
            <person name="Tritt A."/>
            <person name="Sun H."/>
            <person name="Haridas S."/>
            <person name="LaButti K."/>
            <person name="Ohm R.A."/>
            <person name="Kues U."/>
            <person name="Blanchette R.A."/>
            <person name="Grigoriev I.V."/>
            <person name="Minto R.E."/>
            <person name="Hibbett D.S."/>
        </authorList>
    </citation>
    <scope>NUCLEOTIDE SEQUENCE [LARGE SCALE GENOMIC DNA]</scope>
    <source>
        <strain evidence="11 12">FP15055 ss-10</strain>
    </source>
</reference>
<evidence type="ECO:0000313" key="12">
    <source>
        <dbReference type="Proteomes" id="UP000054007"/>
    </source>
</evidence>
<keyword evidence="6" id="KW-0479">Metal-binding</keyword>
<sequence length="533" mass="59380">MSANELAAYEQQREALIAKDRALRLDNKYAGQVTELEKNADNIVRAIRTEEASTIWSAEHPEIAHPFPGMEFLTGKSIIDQTKLLKILHKMPKGALLHAHLDATVEAPFLLKAALEEPAMHVRVTQTINAQTISTTLPEFQALPVALRPQGASSICSGTYESGSWVSIQAARSSFSSELGGPGGFDSWVLRGMTINPAEAYGTHNTVTKIWQKFGSTFLVSGGFVLYMPIFEKYVREFLRSSVEDGVLYVEPRINFWFKTFVDADGNDTVSHSDVLKTFERIVKEFKAELAAEGRSDEFVDAKIIYSSLRFIKPDELVWYLEDCIEMKKEFPHLIVGFDMVGDENVLFPLKFYLKELLQFKQMQRDAGVEIPFVFHAGETLGDGTAADDNLYDAILLGTKRIGHGFSLVKHPEIMRLCRERDIALEVCPISNEILRLTSSMPMHPLPILVNHGISVALCSDDPSVFGNMGLSYDYYQVLVSSEVSGLSQLGAMARDSIQHALLTAEEKEVAVGKWTKQWNRFLGTIADGSAML</sequence>
<name>A0A0D7BSJ8_9AGAR</name>
<dbReference type="EC" id="3.5.4.4" evidence="4"/>
<evidence type="ECO:0000256" key="1">
    <source>
        <dbReference type="ARBA" id="ARBA00001947"/>
    </source>
</evidence>
<dbReference type="Pfam" id="PF00962">
    <property type="entry name" value="A_deaminase"/>
    <property type="match status" value="1"/>
</dbReference>
<evidence type="ECO:0000256" key="6">
    <source>
        <dbReference type="ARBA" id="ARBA00022723"/>
    </source>
</evidence>
<dbReference type="InterPro" id="IPR006331">
    <property type="entry name" value="ADGF"/>
</dbReference>
<evidence type="ECO:0000256" key="3">
    <source>
        <dbReference type="ARBA" id="ARBA00006083"/>
    </source>
</evidence>
<proteinExistence type="inferred from homology"/>
<dbReference type="PANTHER" id="PTHR11409">
    <property type="entry name" value="ADENOSINE DEAMINASE"/>
    <property type="match status" value="1"/>
</dbReference>
<evidence type="ECO:0000256" key="7">
    <source>
        <dbReference type="ARBA" id="ARBA00022729"/>
    </source>
</evidence>
<comment type="subcellular location">
    <subcellularLocation>
        <location evidence="2">Secreted</location>
    </subcellularLocation>
</comment>
<keyword evidence="5" id="KW-0964">Secreted</keyword>
<dbReference type="GO" id="GO:0046872">
    <property type="term" value="F:metal ion binding"/>
    <property type="evidence" value="ECO:0007669"/>
    <property type="project" value="UniProtKB-KW"/>
</dbReference>
<evidence type="ECO:0000256" key="8">
    <source>
        <dbReference type="ARBA" id="ARBA00022801"/>
    </source>
</evidence>
<comment type="cofactor">
    <cofactor evidence="1">
        <name>Zn(2+)</name>
        <dbReference type="ChEBI" id="CHEBI:29105"/>
    </cofactor>
</comment>
<dbReference type="InterPro" id="IPR018247">
    <property type="entry name" value="EF_Hand_1_Ca_BS"/>
</dbReference>
<evidence type="ECO:0000256" key="9">
    <source>
        <dbReference type="ARBA" id="ARBA00047764"/>
    </source>
</evidence>
<comment type="similarity">
    <text evidence="3">Belongs to the metallo-dependent hydrolases superfamily. Adenosine and AMP deaminases family. ADGF subfamily.</text>
</comment>
<dbReference type="AlphaFoldDB" id="A0A0D7BSJ8"/>
<dbReference type="PROSITE" id="PS00018">
    <property type="entry name" value="EF_HAND_1"/>
    <property type="match status" value="1"/>
</dbReference>
<dbReference type="GO" id="GO:0004000">
    <property type="term" value="F:adenosine deaminase activity"/>
    <property type="evidence" value="ECO:0007669"/>
    <property type="project" value="InterPro"/>
</dbReference>
<organism evidence="11 12">
    <name type="scientific">Cylindrobasidium torrendii FP15055 ss-10</name>
    <dbReference type="NCBI Taxonomy" id="1314674"/>
    <lineage>
        <taxon>Eukaryota</taxon>
        <taxon>Fungi</taxon>
        <taxon>Dikarya</taxon>
        <taxon>Basidiomycota</taxon>
        <taxon>Agaricomycotina</taxon>
        <taxon>Agaricomycetes</taxon>
        <taxon>Agaricomycetidae</taxon>
        <taxon>Agaricales</taxon>
        <taxon>Marasmiineae</taxon>
        <taxon>Physalacriaceae</taxon>
        <taxon>Cylindrobasidium</taxon>
    </lineage>
</organism>
<dbReference type="PANTHER" id="PTHR11409:SF39">
    <property type="entry name" value="ADENOSINE DEAMINASE 2"/>
    <property type="match status" value="1"/>
</dbReference>
<gene>
    <name evidence="11" type="ORF">CYLTODRAFT_434343</name>
</gene>
<keyword evidence="8 11" id="KW-0378">Hydrolase</keyword>
<dbReference type="InterPro" id="IPR001365">
    <property type="entry name" value="A_deaminase_dom"/>
</dbReference>
<dbReference type="Gene3D" id="3.20.20.140">
    <property type="entry name" value="Metal-dependent hydrolases"/>
    <property type="match status" value="1"/>
</dbReference>
<dbReference type="InterPro" id="IPR006330">
    <property type="entry name" value="Ado/ade_deaminase"/>
</dbReference>
<feature type="domain" description="Adenosine deaminase" evidence="10">
    <location>
        <begin position="213"/>
        <end position="509"/>
    </location>
</feature>
<dbReference type="SUPFAM" id="SSF51556">
    <property type="entry name" value="Metallo-dependent hydrolases"/>
    <property type="match status" value="1"/>
</dbReference>
<evidence type="ECO:0000256" key="4">
    <source>
        <dbReference type="ARBA" id="ARBA00012784"/>
    </source>
</evidence>
<evidence type="ECO:0000256" key="2">
    <source>
        <dbReference type="ARBA" id="ARBA00004613"/>
    </source>
</evidence>
<protein>
    <recommendedName>
        <fullName evidence="4">adenosine deaminase</fullName>
        <ecNumber evidence="4">3.5.4.4</ecNumber>
    </recommendedName>
</protein>
<keyword evidence="12" id="KW-1185">Reference proteome</keyword>
<dbReference type="STRING" id="1314674.A0A0D7BSJ8"/>
<dbReference type="Proteomes" id="UP000054007">
    <property type="component" value="Unassembled WGS sequence"/>
</dbReference>